<dbReference type="GO" id="GO:2000143">
    <property type="term" value="P:negative regulation of DNA-templated transcription initiation"/>
    <property type="evidence" value="ECO:0007669"/>
    <property type="project" value="TreeGrafter"/>
</dbReference>
<dbReference type="PANTHER" id="PTHR34701:SF1">
    <property type="entry name" value="TRANSCRIPTIONAL REGULATOR MRAZ"/>
    <property type="match status" value="1"/>
</dbReference>
<evidence type="ECO:0000256" key="5">
    <source>
        <dbReference type="ARBA" id="ARBA00023125"/>
    </source>
</evidence>
<evidence type="ECO:0000256" key="7">
    <source>
        <dbReference type="HAMAP-Rule" id="MF_01008"/>
    </source>
</evidence>
<keyword evidence="6 7" id="KW-0804">Transcription</keyword>
<dbReference type="InterPro" id="IPR037914">
    <property type="entry name" value="SpoVT-AbrB_sf"/>
</dbReference>
<keyword evidence="9" id="KW-0132">Cell division</keyword>
<proteinExistence type="inferred from homology"/>
<dbReference type="CDD" id="cd16320">
    <property type="entry name" value="MraZ_N"/>
    <property type="match status" value="1"/>
</dbReference>
<dbReference type="PANTHER" id="PTHR34701">
    <property type="entry name" value="TRANSCRIPTIONAL REGULATOR MRAZ"/>
    <property type="match status" value="1"/>
</dbReference>
<accession>A0A6L7G7G4</accession>
<keyword evidence="3" id="KW-0677">Repeat</keyword>
<organism evidence="9 10">
    <name type="scientific">Pseudooceanicola albus</name>
    <dbReference type="NCBI Taxonomy" id="2692189"/>
    <lineage>
        <taxon>Bacteria</taxon>
        <taxon>Pseudomonadati</taxon>
        <taxon>Pseudomonadota</taxon>
        <taxon>Alphaproteobacteria</taxon>
        <taxon>Rhodobacterales</taxon>
        <taxon>Paracoccaceae</taxon>
        <taxon>Pseudooceanicola</taxon>
    </lineage>
</organism>
<dbReference type="Gene3D" id="3.40.1550.20">
    <property type="entry name" value="Transcriptional regulator MraZ domain"/>
    <property type="match status" value="1"/>
</dbReference>
<dbReference type="RefSeq" id="WP_160895374.1">
    <property type="nucleotide sequence ID" value="NZ_WUMU01000017.1"/>
</dbReference>
<dbReference type="SUPFAM" id="SSF89447">
    <property type="entry name" value="AbrB/MazE/MraZ-like"/>
    <property type="match status" value="1"/>
</dbReference>
<comment type="subunit">
    <text evidence="7">Forms oligomers.</text>
</comment>
<dbReference type="InterPro" id="IPR020603">
    <property type="entry name" value="MraZ_dom"/>
</dbReference>
<dbReference type="InterPro" id="IPR007159">
    <property type="entry name" value="SpoVT-AbrB_dom"/>
</dbReference>
<comment type="caution">
    <text evidence="9">The sequence shown here is derived from an EMBL/GenBank/DDBJ whole genome shotgun (WGS) entry which is preliminary data.</text>
</comment>
<protein>
    <recommendedName>
        <fullName evidence="1 7">Transcriptional regulator MraZ</fullName>
    </recommendedName>
</protein>
<dbReference type="AlphaFoldDB" id="A0A6L7G7G4"/>
<keyword evidence="4 7" id="KW-0805">Transcription regulation</keyword>
<evidence type="ECO:0000256" key="4">
    <source>
        <dbReference type="ARBA" id="ARBA00023015"/>
    </source>
</evidence>
<feature type="domain" description="SpoVT-AbrB" evidence="8">
    <location>
        <begin position="74"/>
        <end position="119"/>
    </location>
</feature>
<dbReference type="GO" id="GO:0003700">
    <property type="term" value="F:DNA-binding transcription factor activity"/>
    <property type="evidence" value="ECO:0007669"/>
    <property type="project" value="UniProtKB-UniRule"/>
</dbReference>
<keyword evidence="9" id="KW-0131">Cell cycle</keyword>
<dbReference type="EMBL" id="WUMU01000017">
    <property type="protein sequence ID" value="MXN19250.1"/>
    <property type="molecule type" value="Genomic_DNA"/>
</dbReference>
<dbReference type="Proteomes" id="UP000477911">
    <property type="component" value="Unassembled WGS sequence"/>
</dbReference>
<sequence>MSIPAKFRSVLEQNDPDWEKGESVVMVAVFGDHLSDHVECYTVAAMTEIEDMIEDMPQGDAETEALIDCFLTQSMEFSIDDTGRIVLPARLRAKIGIEPGEAISFVGRGKTFEIWNPDTFSAARAAKRESWQEERGLDLKTFNPQAIFDKYRKPRTTASAEEEN</sequence>
<keyword evidence="5 7" id="KW-0238">DNA-binding</keyword>
<dbReference type="CDD" id="cd16321">
    <property type="entry name" value="MraZ_C"/>
    <property type="match status" value="1"/>
</dbReference>
<dbReference type="GO" id="GO:0005737">
    <property type="term" value="C:cytoplasm"/>
    <property type="evidence" value="ECO:0007669"/>
    <property type="project" value="UniProtKB-UniRule"/>
</dbReference>
<dbReference type="InterPro" id="IPR003444">
    <property type="entry name" value="MraZ"/>
</dbReference>
<dbReference type="Pfam" id="PF02381">
    <property type="entry name" value="MraZ"/>
    <property type="match status" value="1"/>
</dbReference>
<reference evidence="9 10" key="1">
    <citation type="submission" date="2019-12" db="EMBL/GenBank/DDBJ databases">
        <authorList>
            <person name="Li M."/>
        </authorList>
    </citation>
    <scope>NUCLEOTIDE SEQUENCE [LARGE SCALE GENOMIC DNA]</scope>
    <source>
        <strain evidence="9 10">GBMRC 2024</strain>
    </source>
</reference>
<evidence type="ECO:0000313" key="9">
    <source>
        <dbReference type="EMBL" id="MXN19250.1"/>
    </source>
</evidence>
<evidence type="ECO:0000256" key="1">
    <source>
        <dbReference type="ARBA" id="ARBA00013860"/>
    </source>
</evidence>
<dbReference type="InterPro" id="IPR035644">
    <property type="entry name" value="MraZ_C"/>
</dbReference>
<evidence type="ECO:0000256" key="3">
    <source>
        <dbReference type="ARBA" id="ARBA00022737"/>
    </source>
</evidence>
<evidence type="ECO:0000259" key="8">
    <source>
        <dbReference type="PROSITE" id="PS51740"/>
    </source>
</evidence>
<dbReference type="GO" id="GO:0051301">
    <property type="term" value="P:cell division"/>
    <property type="evidence" value="ECO:0007669"/>
    <property type="project" value="UniProtKB-KW"/>
</dbReference>
<keyword evidence="2 7" id="KW-0963">Cytoplasm</keyword>
<dbReference type="PROSITE" id="PS51740">
    <property type="entry name" value="SPOVT_ABRB"/>
    <property type="match status" value="1"/>
</dbReference>
<dbReference type="InterPro" id="IPR038619">
    <property type="entry name" value="MraZ_sf"/>
</dbReference>
<dbReference type="GO" id="GO:0000976">
    <property type="term" value="F:transcription cis-regulatory region binding"/>
    <property type="evidence" value="ECO:0007669"/>
    <property type="project" value="TreeGrafter"/>
</dbReference>
<comment type="similarity">
    <text evidence="7">Belongs to the MraZ family.</text>
</comment>
<keyword evidence="10" id="KW-1185">Reference proteome</keyword>
<evidence type="ECO:0000256" key="6">
    <source>
        <dbReference type="ARBA" id="ARBA00023163"/>
    </source>
</evidence>
<dbReference type="HAMAP" id="MF_01008">
    <property type="entry name" value="MraZ"/>
    <property type="match status" value="1"/>
</dbReference>
<gene>
    <name evidence="7" type="primary">mraZ</name>
    <name evidence="9" type="ORF">GR170_15550</name>
</gene>
<comment type="subcellular location">
    <subcellularLocation>
        <location evidence="7">Cytoplasm</location>
        <location evidence="7">Nucleoid</location>
    </subcellularLocation>
</comment>
<evidence type="ECO:0000313" key="10">
    <source>
        <dbReference type="Proteomes" id="UP000477911"/>
    </source>
</evidence>
<name>A0A6L7G7G4_9RHOB</name>
<dbReference type="InterPro" id="IPR035642">
    <property type="entry name" value="MraZ_N"/>
</dbReference>
<dbReference type="GO" id="GO:0009295">
    <property type="term" value="C:nucleoid"/>
    <property type="evidence" value="ECO:0007669"/>
    <property type="project" value="UniProtKB-SubCell"/>
</dbReference>
<evidence type="ECO:0000256" key="2">
    <source>
        <dbReference type="ARBA" id="ARBA00022490"/>
    </source>
</evidence>